<reference evidence="7" key="1">
    <citation type="submission" date="2023-04" db="EMBL/GenBank/DDBJ databases">
        <title>Ambrosiozyma monospora NBRC 1965.</title>
        <authorList>
            <person name="Ichikawa N."/>
            <person name="Sato H."/>
            <person name="Tonouchi N."/>
        </authorList>
    </citation>
    <scope>NUCLEOTIDE SEQUENCE</scope>
    <source>
        <strain evidence="7">NBRC 1965</strain>
    </source>
</reference>
<evidence type="ECO:0000313" key="7">
    <source>
        <dbReference type="EMBL" id="GMG38194.1"/>
    </source>
</evidence>
<evidence type="ECO:0000256" key="4">
    <source>
        <dbReference type="ARBA" id="ARBA00023136"/>
    </source>
</evidence>
<evidence type="ECO:0000256" key="3">
    <source>
        <dbReference type="ARBA" id="ARBA00022989"/>
    </source>
</evidence>
<keyword evidence="3 5" id="KW-1133">Transmembrane helix</keyword>
<feature type="transmembrane region" description="Helical" evidence="5">
    <location>
        <begin position="60"/>
        <end position="80"/>
    </location>
</feature>
<proteinExistence type="predicted"/>
<organism evidence="7 8">
    <name type="scientific">Ambrosiozyma monospora</name>
    <name type="common">Yeast</name>
    <name type="synonym">Endomycopsis monosporus</name>
    <dbReference type="NCBI Taxonomy" id="43982"/>
    <lineage>
        <taxon>Eukaryota</taxon>
        <taxon>Fungi</taxon>
        <taxon>Dikarya</taxon>
        <taxon>Ascomycota</taxon>
        <taxon>Saccharomycotina</taxon>
        <taxon>Pichiomycetes</taxon>
        <taxon>Pichiales</taxon>
        <taxon>Pichiaceae</taxon>
        <taxon>Ambrosiozyma</taxon>
    </lineage>
</organism>
<dbReference type="EMBL" id="BSXU01002522">
    <property type="protein sequence ID" value="GMG38194.1"/>
    <property type="molecule type" value="Genomic_DNA"/>
</dbReference>
<evidence type="ECO:0000256" key="2">
    <source>
        <dbReference type="ARBA" id="ARBA00022692"/>
    </source>
</evidence>
<evidence type="ECO:0000313" key="8">
    <source>
        <dbReference type="Proteomes" id="UP001165063"/>
    </source>
</evidence>
<dbReference type="PANTHER" id="PTHR28304:SF1">
    <property type="entry name" value="PEROXISOMAL MEMBRANE PROTEIN PEX28"/>
    <property type="match status" value="1"/>
</dbReference>
<gene>
    <name evidence="7" type="ORF">Amon01_000491300</name>
</gene>
<dbReference type="Proteomes" id="UP001165063">
    <property type="component" value="Unassembled WGS sequence"/>
</dbReference>
<feature type="domain" description="TECPR1-like DysF" evidence="6">
    <location>
        <begin position="3"/>
        <end position="142"/>
    </location>
</feature>
<dbReference type="GO" id="GO:0005778">
    <property type="term" value="C:peroxisomal membrane"/>
    <property type="evidence" value="ECO:0007669"/>
    <property type="project" value="TreeGrafter"/>
</dbReference>
<dbReference type="Pfam" id="PF06398">
    <property type="entry name" value="Pex24p"/>
    <property type="match status" value="1"/>
</dbReference>
<keyword evidence="4 5" id="KW-0472">Membrane</keyword>
<accession>A0A9W7DGE7</accession>
<dbReference type="OrthoDB" id="74314at2759"/>
<keyword evidence="2 5" id="KW-0812">Transmembrane</keyword>
<name>A0A9W7DGE7_AMBMO</name>
<protein>
    <submittedName>
        <fullName evidence="7">Unnamed protein product</fullName>
    </submittedName>
</protein>
<feature type="transmembrane region" description="Helical" evidence="5">
    <location>
        <begin position="100"/>
        <end position="129"/>
    </location>
</feature>
<comment type="caution">
    <text evidence="7">The sequence shown here is derived from an EMBL/GenBank/DDBJ whole genome shotgun (WGS) entry which is preliminary data.</text>
</comment>
<dbReference type="InterPro" id="IPR010482">
    <property type="entry name" value="TECPR1-like_DysF"/>
</dbReference>
<evidence type="ECO:0000256" key="5">
    <source>
        <dbReference type="SAM" id="Phobius"/>
    </source>
</evidence>
<dbReference type="InterPro" id="IPR052816">
    <property type="entry name" value="Peroxisomal_Membrane_PEX28-32"/>
</dbReference>
<dbReference type="PANTHER" id="PTHR28304">
    <property type="entry name" value="PEROXISOMAL MEMBRANE PROTEIN PEX29"/>
    <property type="match status" value="1"/>
</dbReference>
<sequence length="148" mass="17827">MCLFSWKSHFKTLTFLILYTLGVWYPQLFLIYPIIAIIFTAVLKMDRVQIEKKREKWSTILINLQNLTIDFIYFFTLIAWKVEELCTFKDQKKTTRLFYALPAVIVFLLVIGPYIPWKFIFVVGMWLALLMRHPKITKRSQRNNQVKR</sequence>
<keyword evidence="8" id="KW-1185">Reference proteome</keyword>
<comment type="subcellular location">
    <subcellularLocation>
        <location evidence="1">Membrane</location>
        <topology evidence="1">Multi-pass membrane protein</topology>
    </subcellularLocation>
</comment>
<dbReference type="AlphaFoldDB" id="A0A9W7DGE7"/>
<evidence type="ECO:0000259" key="6">
    <source>
        <dbReference type="Pfam" id="PF06398"/>
    </source>
</evidence>
<evidence type="ECO:0000256" key="1">
    <source>
        <dbReference type="ARBA" id="ARBA00004141"/>
    </source>
</evidence>
<feature type="transmembrane region" description="Helical" evidence="5">
    <location>
        <begin position="16"/>
        <end position="39"/>
    </location>
</feature>
<dbReference type="GO" id="GO:0007031">
    <property type="term" value="P:peroxisome organization"/>
    <property type="evidence" value="ECO:0007669"/>
    <property type="project" value="UniProtKB-ARBA"/>
</dbReference>